<comment type="cofactor">
    <cofactor evidence="1">
        <name>FMN</name>
        <dbReference type="ChEBI" id="CHEBI:58210"/>
    </cofactor>
</comment>
<evidence type="ECO:0000256" key="7">
    <source>
        <dbReference type="ARBA" id="ARBA00022617"/>
    </source>
</evidence>
<dbReference type="GO" id="GO:0005506">
    <property type="term" value="F:iron ion binding"/>
    <property type="evidence" value="ECO:0007669"/>
    <property type="project" value="InterPro"/>
</dbReference>
<evidence type="ECO:0000256" key="16">
    <source>
        <dbReference type="ARBA" id="ARBA00023033"/>
    </source>
</evidence>
<comment type="caution">
    <text evidence="18">The sequence shown here is derived from an EMBL/GenBank/DDBJ whole genome shotgun (WGS) entry which is preliminary data.</text>
</comment>
<evidence type="ECO:0000256" key="17">
    <source>
        <dbReference type="PIRSR" id="PIRSR602403-1"/>
    </source>
</evidence>
<comment type="cofactor">
    <cofactor evidence="3">
        <name>FAD</name>
        <dbReference type="ChEBI" id="CHEBI:57692"/>
    </cofactor>
</comment>
<comment type="similarity">
    <text evidence="5">Belongs to the cytochrome P450 family.</text>
</comment>
<dbReference type="GO" id="GO:0004497">
    <property type="term" value="F:monooxygenase activity"/>
    <property type="evidence" value="ECO:0007669"/>
    <property type="project" value="UniProtKB-KW"/>
</dbReference>
<dbReference type="SUPFAM" id="SSF48264">
    <property type="entry name" value="Cytochrome P450"/>
    <property type="match status" value="1"/>
</dbReference>
<sequence>MASPTPIPRPPHVPILGNIRNVDQKNPWWSLKKLAEEHGEIFTIKVIFKAPVVFVASVALADELCDEKRFRKYVGGPIEEIRYAVHDALFTAFHHEEENWGKAHRIIAPKLSPQSVAERFDDMVSTTNELLAKWRDLGPGAEVSAVGELNRLNLEATTLALFGNKLNCLSGPEHPMLGGMEDSTSEAVLRPNRLPLMNPLKHQAKFTASTNVMRTYATQMIDNRNANSTDRKDLLSAMMSASDPETGKKLEDSQVIDEIISMPIGSSTAPCMIATAIYYLIKNPEVVAKAREELDAVVGDDELEYSHLTQLRYVEGMIRESLRLSFAAPGFNIEPVPDAEKKPVLLAGGQYQVPHDQKMVVVLAGVNRDPKVFEDPLAFKPERMVGERYEELPIGARRYYGNGKRECVGKHYAWLWNMVVMAKLIKEVDFAMANPAYELTMDGWFNVRPIDFHVKVKPRENSKNWTL</sequence>
<feature type="binding site" description="axial binding residue" evidence="17">
    <location>
        <position position="407"/>
    </location>
    <ligand>
        <name>heme</name>
        <dbReference type="ChEBI" id="CHEBI:30413"/>
    </ligand>
    <ligandPart>
        <name>Fe</name>
        <dbReference type="ChEBI" id="CHEBI:18248"/>
    </ligandPart>
</feature>
<keyword evidence="6" id="KW-0813">Transport</keyword>
<evidence type="ECO:0000256" key="10">
    <source>
        <dbReference type="ARBA" id="ARBA00022723"/>
    </source>
</evidence>
<keyword evidence="9" id="KW-0288">FMN</keyword>
<evidence type="ECO:0000256" key="1">
    <source>
        <dbReference type="ARBA" id="ARBA00001917"/>
    </source>
</evidence>
<evidence type="ECO:0000256" key="4">
    <source>
        <dbReference type="ARBA" id="ARBA00010018"/>
    </source>
</evidence>
<dbReference type="InterPro" id="IPR050121">
    <property type="entry name" value="Cytochrome_P450_monoxygenase"/>
</dbReference>
<dbReference type="AlphaFoldDB" id="A0A8H6J9L2"/>
<organism evidence="18 19">
    <name type="scientific">Colletotrichum sojae</name>
    <dbReference type="NCBI Taxonomy" id="2175907"/>
    <lineage>
        <taxon>Eukaryota</taxon>
        <taxon>Fungi</taxon>
        <taxon>Dikarya</taxon>
        <taxon>Ascomycota</taxon>
        <taxon>Pezizomycotina</taxon>
        <taxon>Sordariomycetes</taxon>
        <taxon>Hypocreomycetidae</taxon>
        <taxon>Glomerellales</taxon>
        <taxon>Glomerellaceae</taxon>
        <taxon>Colletotrichum</taxon>
        <taxon>Colletotrichum orchidearum species complex</taxon>
    </lineage>
</organism>
<dbReference type="FunFam" id="1.10.630.10:FF:000040">
    <property type="entry name" value="Bifunctional cytochrome P450/NADPH--P450 reductase"/>
    <property type="match status" value="1"/>
</dbReference>
<keyword evidence="16" id="KW-0503">Monooxygenase</keyword>
<evidence type="ECO:0000256" key="11">
    <source>
        <dbReference type="ARBA" id="ARBA00022827"/>
    </source>
</evidence>
<protein>
    <submittedName>
        <fullName evidence="18">Bifunctional P-450/NADPH-P450 reductase 1</fullName>
    </submittedName>
</protein>
<dbReference type="GO" id="GO:0016705">
    <property type="term" value="F:oxidoreductase activity, acting on paired donors, with incorporation or reduction of molecular oxygen"/>
    <property type="evidence" value="ECO:0007669"/>
    <property type="project" value="InterPro"/>
</dbReference>
<keyword evidence="12" id="KW-0521">NADP</keyword>
<accession>A0A8H6J9L2</accession>
<evidence type="ECO:0000256" key="6">
    <source>
        <dbReference type="ARBA" id="ARBA00022448"/>
    </source>
</evidence>
<evidence type="ECO:0000256" key="15">
    <source>
        <dbReference type="ARBA" id="ARBA00023004"/>
    </source>
</evidence>
<dbReference type="PANTHER" id="PTHR24305:SF108">
    <property type="entry name" value="P450, PUTATIVE (EUROFUNG)-RELATED"/>
    <property type="match status" value="1"/>
</dbReference>
<evidence type="ECO:0000313" key="19">
    <source>
        <dbReference type="Proteomes" id="UP000652219"/>
    </source>
</evidence>
<dbReference type="Gene3D" id="1.10.630.10">
    <property type="entry name" value="Cytochrome P450"/>
    <property type="match status" value="1"/>
</dbReference>
<evidence type="ECO:0000256" key="12">
    <source>
        <dbReference type="ARBA" id="ARBA00022857"/>
    </source>
</evidence>
<evidence type="ECO:0000256" key="3">
    <source>
        <dbReference type="ARBA" id="ARBA00001974"/>
    </source>
</evidence>
<dbReference type="InterPro" id="IPR036396">
    <property type="entry name" value="Cyt_P450_sf"/>
</dbReference>
<dbReference type="InterPro" id="IPR001128">
    <property type="entry name" value="Cyt_P450"/>
</dbReference>
<evidence type="ECO:0000256" key="13">
    <source>
        <dbReference type="ARBA" id="ARBA00022982"/>
    </source>
</evidence>
<keyword evidence="11" id="KW-0274">FAD</keyword>
<dbReference type="GO" id="GO:0020037">
    <property type="term" value="F:heme binding"/>
    <property type="evidence" value="ECO:0007669"/>
    <property type="project" value="InterPro"/>
</dbReference>
<dbReference type="Pfam" id="PF00067">
    <property type="entry name" value="p450"/>
    <property type="match status" value="1"/>
</dbReference>
<keyword evidence="7 17" id="KW-0349">Heme</keyword>
<keyword evidence="8" id="KW-0285">Flavoprotein</keyword>
<gene>
    <name evidence="18" type="ORF">CSOJ01_07479</name>
</gene>
<keyword evidence="10 17" id="KW-0479">Metal-binding</keyword>
<evidence type="ECO:0000256" key="9">
    <source>
        <dbReference type="ARBA" id="ARBA00022643"/>
    </source>
</evidence>
<evidence type="ECO:0000256" key="2">
    <source>
        <dbReference type="ARBA" id="ARBA00001971"/>
    </source>
</evidence>
<proteinExistence type="inferred from homology"/>
<keyword evidence="13" id="KW-0249">Electron transport</keyword>
<dbReference type="PANTHER" id="PTHR24305">
    <property type="entry name" value="CYTOCHROME P450"/>
    <property type="match status" value="1"/>
</dbReference>
<evidence type="ECO:0000256" key="14">
    <source>
        <dbReference type="ARBA" id="ARBA00023002"/>
    </source>
</evidence>
<evidence type="ECO:0000256" key="8">
    <source>
        <dbReference type="ARBA" id="ARBA00022630"/>
    </source>
</evidence>
<evidence type="ECO:0000256" key="5">
    <source>
        <dbReference type="ARBA" id="ARBA00010617"/>
    </source>
</evidence>
<dbReference type="PRINTS" id="PR00465">
    <property type="entry name" value="EP450IV"/>
</dbReference>
<comment type="cofactor">
    <cofactor evidence="2 17">
        <name>heme</name>
        <dbReference type="ChEBI" id="CHEBI:30413"/>
    </cofactor>
</comment>
<name>A0A8H6J9L2_9PEZI</name>
<dbReference type="EMBL" id="WIGN01000116">
    <property type="protein sequence ID" value="KAF6808530.1"/>
    <property type="molecule type" value="Genomic_DNA"/>
</dbReference>
<dbReference type="InterPro" id="IPR002403">
    <property type="entry name" value="Cyt_P450_E_grp-IV"/>
</dbReference>
<reference evidence="18 19" key="1">
    <citation type="journal article" date="2020" name="Phytopathology">
        <title>Genome Sequence Resources of Colletotrichum truncatum, C. plurivorum, C. musicola, and C. sojae: Four Species Pathogenic to Soybean (Glycine max).</title>
        <authorList>
            <person name="Rogerio F."/>
            <person name="Boufleur T.R."/>
            <person name="Ciampi-Guillardi M."/>
            <person name="Sukno S.A."/>
            <person name="Thon M.R."/>
            <person name="Massola Junior N.S."/>
            <person name="Baroncelli R."/>
        </authorList>
    </citation>
    <scope>NUCLEOTIDE SEQUENCE [LARGE SCALE GENOMIC DNA]</scope>
    <source>
        <strain evidence="18 19">LFN0009</strain>
    </source>
</reference>
<evidence type="ECO:0000313" key="18">
    <source>
        <dbReference type="EMBL" id="KAF6808530.1"/>
    </source>
</evidence>
<comment type="similarity">
    <text evidence="4">In the N-terminal section; belongs to the cytochrome P450 family.</text>
</comment>
<keyword evidence="15 17" id="KW-0408">Iron</keyword>
<keyword evidence="19" id="KW-1185">Reference proteome</keyword>
<dbReference type="Proteomes" id="UP000652219">
    <property type="component" value="Unassembled WGS sequence"/>
</dbReference>
<keyword evidence="14" id="KW-0560">Oxidoreductase</keyword>